<sequence length="143" mass="16150">MFFHPLHLGVIHFNATEAGKVTINVKVFTDDLENAVIHNSNSRFKMDYASDDAVAQASQYIESRFGLIQSGKNIELKLLEVGPKKDVTIFKYTTTIAPNVAFDVCCSIFYEIFNDQTNLLIVNIVDQEDGYRLSSRKKCAHVE</sequence>
<dbReference type="STRING" id="1307839.L21SP5_03839"/>
<name>A0A0S2I4T7_9BACT</name>
<keyword evidence="2" id="KW-1185">Reference proteome</keyword>
<gene>
    <name evidence="1" type="ORF">L21SP5_03839</name>
</gene>
<organism evidence="1 2">
    <name type="scientific">Salinivirga cyanobacteriivorans</name>
    <dbReference type="NCBI Taxonomy" id="1307839"/>
    <lineage>
        <taxon>Bacteria</taxon>
        <taxon>Pseudomonadati</taxon>
        <taxon>Bacteroidota</taxon>
        <taxon>Bacteroidia</taxon>
        <taxon>Bacteroidales</taxon>
        <taxon>Salinivirgaceae</taxon>
        <taxon>Salinivirga</taxon>
    </lineage>
</organism>
<dbReference type="Pfam" id="PF20420">
    <property type="entry name" value="DUF6702"/>
    <property type="match status" value="1"/>
</dbReference>
<dbReference type="InterPro" id="IPR046525">
    <property type="entry name" value="DUF6702"/>
</dbReference>
<evidence type="ECO:0000313" key="1">
    <source>
        <dbReference type="EMBL" id="ALO17432.1"/>
    </source>
</evidence>
<evidence type="ECO:0000313" key="2">
    <source>
        <dbReference type="Proteomes" id="UP000064893"/>
    </source>
</evidence>
<protein>
    <submittedName>
        <fullName evidence="1">Uncharacterized protein</fullName>
    </submittedName>
</protein>
<dbReference type="OrthoDB" id="5735516at2"/>
<dbReference type="EMBL" id="CP013118">
    <property type="protein sequence ID" value="ALO17432.1"/>
    <property type="molecule type" value="Genomic_DNA"/>
</dbReference>
<accession>A0A0S2I4T7</accession>
<dbReference type="KEGG" id="blq:L21SP5_03839"/>
<dbReference type="AlphaFoldDB" id="A0A0S2I4T7"/>
<reference evidence="1 2" key="1">
    <citation type="submission" date="2015-11" db="EMBL/GenBank/DDBJ databases">
        <title>Description and complete genome sequence of a novel strain predominating in hypersaline microbial mats and representing a new family of the Bacteriodetes phylum.</title>
        <authorList>
            <person name="Spring S."/>
            <person name="Bunk B."/>
            <person name="Sproer C."/>
            <person name="Klenk H.-P."/>
        </authorList>
    </citation>
    <scope>NUCLEOTIDE SEQUENCE [LARGE SCALE GENOMIC DNA]</scope>
    <source>
        <strain evidence="1 2">L21-Spi-D4</strain>
    </source>
</reference>
<dbReference type="Proteomes" id="UP000064893">
    <property type="component" value="Chromosome"/>
</dbReference>
<proteinExistence type="predicted"/>